<dbReference type="Proteomes" id="UP001062846">
    <property type="component" value="Chromosome 6"/>
</dbReference>
<organism evidence="1 2">
    <name type="scientific">Rhododendron molle</name>
    <name type="common">Chinese azalea</name>
    <name type="synonym">Azalea mollis</name>
    <dbReference type="NCBI Taxonomy" id="49168"/>
    <lineage>
        <taxon>Eukaryota</taxon>
        <taxon>Viridiplantae</taxon>
        <taxon>Streptophyta</taxon>
        <taxon>Embryophyta</taxon>
        <taxon>Tracheophyta</taxon>
        <taxon>Spermatophyta</taxon>
        <taxon>Magnoliopsida</taxon>
        <taxon>eudicotyledons</taxon>
        <taxon>Gunneridae</taxon>
        <taxon>Pentapetalae</taxon>
        <taxon>asterids</taxon>
        <taxon>Ericales</taxon>
        <taxon>Ericaceae</taxon>
        <taxon>Ericoideae</taxon>
        <taxon>Rhodoreae</taxon>
        <taxon>Rhododendron</taxon>
    </lineage>
</organism>
<gene>
    <name evidence="1" type="ORF">RHMOL_Rhmol06G0105800</name>
</gene>
<keyword evidence="2" id="KW-1185">Reference proteome</keyword>
<protein>
    <submittedName>
        <fullName evidence="1">Uncharacterized protein</fullName>
    </submittedName>
</protein>
<reference evidence="1" key="1">
    <citation type="submission" date="2022-02" db="EMBL/GenBank/DDBJ databases">
        <title>Plant Genome Project.</title>
        <authorList>
            <person name="Zhang R.-G."/>
        </authorList>
    </citation>
    <scope>NUCLEOTIDE SEQUENCE</scope>
    <source>
        <strain evidence="1">AT1</strain>
    </source>
</reference>
<accession>A0ACC0NCH2</accession>
<sequence>MASLKIFRPDSPLTEVECCLRFAQAENGCNDGLHGKWGSSIIHWAALKSRALGRILERLGVNSRVLESLSSPRFCK</sequence>
<proteinExistence type="predicted"/>
<evidence type="ECO:0000313" key="2">
    <source>
        <dbReference type="Proteomes" id="UP001062846"/>
    </source>
</evidence>
<evidence type="ECO:0000313" key="1">
    <source>
        <dbReference type="EMBL" id="KAI8550427.1"/>
    </source>
</evidence>
<dbReference type="EMBL" id="CM046393">
    <property type="protein sequence ID" value="KAI8550427.1"/>
    <property type="molecule type" value="Genomic_DNA"/>
</dbReference>
<comment type="caution">
    <text evidence="1">The sequence shown here is derived from an EMBL/GenBank/DDBJ whole genome shotgun (WGS) entry which is preliminary data.</text>
</comment>
<name>A0ACC0NCH2_RHOML</name>